<protein>
    <submittedName>
        <fullName evidence="1">Uncharacterized protein</fullName>
    </submittedName>
</protein>
<reference evidence="1 2" key="1">
    <citation type="submission" date="2017-06" db="EMBL/GenBank/DDBJ databases">
        <title>Whole Genome Sequences of Colwellia marinimaniae MTCD1.</title>
        <authorList>
            <person name="Kusumoto H."/>
            <person name="Inoue M."/>
            <person name="Tanikawa K."/>
            <person name="Maeji H."/>
            <person name="Cameron J.H."/>
            <person name="Bartlett D.H."/>
        </authorList>
    </citation>
    <scope>NUCLEOTIDE SEQUENCE [LARGE SCALE GENOMIC DNA]</scope>
    <source>
        <strain evidence="1 2">MTCD1</strain>
    </source>
</reference>
<gene>
    <name evidence="1" type="ORF">MTCD1_02297</name>
</gene>
<accession>A0ABQ0MWD6</accession>
<dbReference type="Proteomes" id="UP000197068">
    <property type="component" value="Unassembled WGS sequence"/>
</dbReference>
<evidence type="ECO:0000313" key="2">
    <source>
        <dbReference type="Proteomes" id="UP000197068"/>
    </source>
</evidence>
<keyword evidence="2" id="KW-1185">Reference proteome</keyword>
<organism evidence="1 2">
    <name type="scientific">Colwellia marinimaniae</name>
    <dbReference type="NCBI Taxonomy" id="1513592"/>
    <lineage>
        <taxon>Bacteria</taxon>
        <taxon>Pseudomonadati</taxon>
        <taxon>Pseudomonadota</taxon>
        <taxon>Gammaproteobacteria</taxon>
        <taxon>Alteromonadales</taxon>
        <taxon>Colwelliaceae</taxon>
        <taxon>Colwellia</taxon>
    </lineage>
</organism>
<dbReference type="RefSeq" id="WP_057179692.1">
    <property type="nucleotide sequence ID" value="NZ_BDQM01000017.1"/>
</dbReference>
<dbReference type="EMBL" id="BDQM01000017">
    <property type="protein sequence ID" value="GAW96677.1"/>
    <property type="molecule type" value="Genomic_DNA"/>
</dbReference>
<evidence type="ECO:0000313" key="1">
    <source>
        <dbReference type="EMBL" id="GAW96677.1"/>
    </source>
</evidence>
<proteinExistence type="predicted"/>
<comment type="caution">
    <text evidence="1">The sequence shown here is derived from an EMBL/GenBank/DDBJ whole genome shotgun (WGS) entry which is preliminary data.</text>
</comment>
<name>A0ABQ0MWD6_9GAMM</name>
<sequence length="291" mass="34025">MKNKLRPEEIAEKIATDESCVSRFSSLCQTDMNEFIINNNYQFPYFCFCALYMSREYFIQTAGAKYEGEISDIQMDSIKNHWGSIIGLAHDEDHSTYADLFEIWCNRNLKNLALPNFKDIKVINSDQKNLDANTIYLTCDGNADVLNSSHQSHLQQILVHANKELIKQQLFAEFGINKTGARDKRSYERWLDAVFLKRLFEFDIEDKELQLLRKYEVFLDVMNSSKECWRSEREQYQKFTLLTDKGLVIDMSVDQAYDEIERFFDSFQKILKQGEGFVNNMNHGVIKGGRS</sequence>